<dbReference type="EMBL" id="AVOT02010075">
    <property type="protein sequence ID" value="MBW0489442.1"/>
    <property type="molecule type" value="Genomic_DNA"/>
</dbReference>
<name>A0A9Q3CTA4_9BASI</name>
<sequence length="122" mass="13284">MRVTLEGTLHLYTTTGKRLIPNSLIVPSASSVLVSLSPFVNNGATLKGFKGDANLSNQHGNLILTTEILKNILILKTPPLNMAFSHSTNLPFILHKSLGHPRNQVATKIWPRVDFSTINGDS</sequence>
<dbReference type="AlphaFoldDB" id="A0A9Q3CTA4"/>
<keyword evidence="2" id="KW-1185">Reference proteome</keyword>
<reference evidence="1" key="1">
    <citation type="submission" date="2021-03" db="EMBL/GenBank/DDBJ databases">
        <title>Draft genome sequence of rust myrtle Austropuccinia psidii MF-1, a brazilian biotype.</title>
        <authorList>
            <person name="Quecine M.C."/>
            <person name="Pachon D.M.R."/>
            <person name="Bonatelli M.L."/>
            <person name="Correr F.H."/>
            <person name="Franceschini L.M."/>
            <person name="Leite T.F."/>
            <person name="Margarido G.R.A."/>
            <person name="Almeida C.A."/>
            <person name="Ferrarezi J.A."/>
            <person name="Labate C.A."/>
        </authorList>
    </citation>
    <scope>NUCLEOTIDE SEQUENCE</scope>
    <source>
        <strain evidence="1">MF-1</strain>
    </source>
</reference>
<dbReference type="OrthoDB" id="7691805at2759"/>
<evidence type="ECO:0000313" key="2">
    <source>
        <dbReference type="Proteomes" id="UP000765509"/>
    </source>
</evidence>
<organism evidence="1 2">
    <name type="scientific">Austropuccinia psidii MF-1</name>
    <dbReference type="NCBI Taxonomy" id="1389203"/>
    <lineage>
        <taxon>Eukaryota</taxon>
        <taxon>Fungi</taxon>
        <taxon>Dikarya</taxon>
        <taxon>Basidiomycota</taxon>
        <taxon>Pucciniomycotina</taxon>
        <taxon>Pucciniomycetes</taxon>
        <taxon>Pucciniales</taxon>
        <taxon>Sphaerophragmiaceae</taxon>
        <taxon>Austropuccinia</taxon>
    </lineage>
</organism>
<protein>
    <submittedName>
        <fullName evidence="1">Uncharacterized protein</fullName>
    </submittedName>
</protein>
<proteinExistence type="predicted"/>
<evidence type="ECO:0000313" key="1">
    <source>
        <dbReference type="EMBL" id="MBW0489442.1"/>
    </source>
</evidence>
<gene>
    <name evidence="1" type="ORF">O181_029157</name>
</gene>
<dbReference type="Proteomes" id="UP000765509">
    <property type="component" value="Unassembled WGS sequence"/>
</dbReference>
<comment type="caution">
    <text evidence="1">The sequence shown here is derived from an EMBL/GenBank/DDBJ whole genome shotgun (WGS) entry which is preliminary data.</text>
</comment>
<accession>A0A9Q3CTA4</accession>